<dbReference type="Gene3D" id="3.40.50.10130">
    <property type="match status" value="1"/>
</dbReference>
<keyword evidence="2" id="KW-1185">Reference proteome</keyword>
<proteinExistence type="predicted"/>
<dbReference type="EMBL" id="CVQH01024668">
    <property type="protein sequence ID" value="CRK37252.1"/>
    <property type="molecule type" value="Genomic_DNA"/>
</dbReference>
<gene>
    <name evidence="1" type="ORF">BN1708_020259</name>
</gene>
<protein>
    <submittedName>
        <fullName evidence="1">Uncharacterized protein</fullName>
    </submittedName>
</protein>
<dbReference type="AlphaFoldDB" id="A0A0G4MSR7"/>
<evidence type="ECO:0000313" key="2">
    <source>
        <dbReference type="Proteomes" id="UP000044602"/>
    </source>
</evidence>
<evidence type="ECO:0000313" key="1">
    <source>
        <dbReference type="EMBL" id="CRK37252.1"/>
    </source>
</evidence>
<organism evidence="1 2">
    <name type="scientific">Verticillium longisporum</name>
    <name type="common">Verticillium dahliae var. longisporum</name>
    <dbReference type="NCBI Taxonomy" id="100787"/>
    <lineage>
        <taxon>Eukaryota</taxon>
        <taxon>Fungi</taxon>
        <taxon>Dikarya</taxon>
        <taxon>Ascomycota</taxon>
        <taxon>Pezizomycotina</taxon>
        <taxon>Sordariomycetes</taxon>
        <taxon>Hypocreomycetidae</taxon>
        <taxon>Glomerellales</taxon>
        <taxon>Plectosphaerellaceae</taxon>
        <taxon>Verticillium</taxon>
    </lineage>
</organism>
<reference evidence="1 2" key="1">
    <citation type="submission" date="2015-05" db="EMBL/GenBank/DDBJ databases">
        <authorList>
            <person name="Wang D.B."/>
            <person name="Wang M."/>
        </authorList>
    </citation>
    <scope>NUCLEOTIDE SEQUENCE [LARGE SCALE GENOMIC DNA]</scope>
    <source>
        <strain evidence="1">VL1</strain>
    </source>
</reference>
<name>A0A0G4MSR7_VERLO</name>
<feature type="non-terminal residue" evidence="1">
    <location>
        <position position="94"/>
    </location>
</feature>
<dbReference type="Proteomes" id="UP000044602">
    <property type="component" value="Unassembled WGS sequence"/>
</dbReference>
<dbReference type="STRING" id="100787.A0A0G4MSR7"/>
<sequence length="94" mass="10844">MAEVNKVRTDKKVSTPEMIVDLPASLPPSQLLQAQTLLRDLDVEFGEWQSPVEKVVKWRRKVKSRFNDDLGLWEPMPLRIQDESYAMAVMTADE</sequence>
<accession>A0A0G4MSR7</accession>